<dbReference type="AlphaFoldDB" id="A0A6A5E0I8"/>
<dbReference type="GO" id="GO:0072659">
    <property type="term" value="P:protein localization to plasma membrane"/>
    <property type="evidence" value="ECO:0007669"/>
    <property type="project" value="TreeGrafter"/>
</dbReference>
<keyword evidence="3" id="KW-1185">Reference proteome</keyword>
<feature type="compositionally biased region" description="Basic and acidic residues" evidence="1">
    <location>
        <begin position="165"/>
        <end position="191"/>
    </location>
</feature>
<feature type="region of interest" description="Disordered" evidence="1">
    <location>
        <begin position="159"/>
        <end position="192"/>
    </location>
</feature>
<accession>A0A6A5E0I8</accession>
<dbReference type="EMBL" id="VHII01000024">
    <property type="protein sequence ID" value="KAF1371548.1"/>
    <property type="molecule type" value="Genomic_DNA"/>
</dbReference>
<feature type="compositionally biased region" description="Acidic residues" evidence="1">
    <location>
        <begin position="76"/>
        <end position="85"/>
    </location>
</feature>
<feature type="region of interest" description="Disordered" evidence="1">
    <location>
        <begin position="73"/>
        <end position="103"/>
    </location>
</feature>
<evidence type="ECO:0000313" key="3">
    <source>
        <dbReference type="Proteomes" id="UP000465112"/>
    </source>
</evidence>
<dbReference type="GO" id="GO:0005886">
    <property type="term" value="C:plasma membrane"/>
    <property type="evidence" value="ECO:0007669"/>
    <property type="project" value="TreeGrafter"/>
</dbReference>
<proteinExistence type="predicted"/>
<organism evidence="2 3">
    <name type="scientific">Perca fluviatilis</name>
    <name type="common">European perch</name>
    <dbReference type="NCBI Taxonomy" id="8168"/>
    <lineage>
        <taxon>Eukaryota</taxon>
        <taxon>Metazoa</taxon>
        <taxon>Chordata</taxon>
        <taxon>Craniata</taxon>
        <taxon>Vertebrata</taxon>
        <taxon>Euteleostomi</taxon>
        <taxon>Actinopterygii</taxon>
        <taxon>Neopterygii</taxon>
        <taxon>Teleostei</taxon>
        <taxon>Neoteleostei</taxon>
        <taxon>Acanthomorphata</taxon>
        <taxon>Eupercaria</taxon>
        <taxon>Perciformes</taxon>
        <taxon>Percoidei</taxon>
        <taxon>Percidae</taxon>
        <taxon>Percinae</taxon>
        <taxon>Perca</taxon>
    </lineage>
</organism>
<protein>
    <submittedName>
        <fullName evidence="2">Uncharacterized protein</fullName>
    </submittedName>
</protein>
<evidence type="ECO:0000256" key="1">
    <source>
        <dbReference type="SAM" id="MobiDB-lite"/>
    </source>
</evidence>
<dbReference type="Proteomes" id="UP000465112">
    <property type="component" value="Chromosome 24"/>
</dbReference>
<gene>
    <name evidence="2" type="ORF">PFLUV_G00269490</name>
</gene>
<dbReference type="PANTHER" id="PTHR12444">
    <property type="entry name" value="PROTEIN EFR3 HOMOLOG CMP44E"/>
    <property type="match status" value="1"/>
</dbReference>
<name>A0A6A5E0I8_PERFL</name>
<sequence>MATAALGNDIPLGRLGMVTPRGMLGKLGRLGREMPLGKLGGLTPRGSELRKEDGMLGNLGRVPGISVATWLTDGDYGMDPEEEEAGPVGREEKNPPSSASSSCRWEGLNVSAVSPSVLHQGSLLACSVALWASRARAAMGPEGLRKDSASFKVDPGITEWIPRTPQERPGVESARPEPWKIRGRRDDDPRPSRHAQRLYRHIYLTCKEESSGRSHYQALCALLAVVCVELTNEEVTVDLIRLVLALQVIESRQSSAPHLLPEDVFGDKPRLPEGELKVDEDFLFSQSKICEALTGSGYSAHAERFNTPYTPQITDEDRLSKRKSIGDVISLQIDMDPEYCDTEQKPETEQITFETLKNAIDDRGSVEEDERRRMQVMEKFQTAPFEEIAAHCGARTSLLQSRLDHIFDLIIRPPPSPSGHSPPRSTPLYEMKFPDLCVY</sequence>
<comment type="caution">
    <text evidence="2">The sequence shown here is derived from an EMBL/GenBank/DDBJ whole genome shotgun (WGS) entry which is preliminary data.</text>
</comment>
<evidence type="ECO:0000313" key="2">
    <source>
        <dbReference type="EMBL" id="KAF1371548.1"/>
    </source>
</evidence>
<reference evidence="2 3" key="1">
    <citation type="submission" date="2019-06" db="EMBL/GenBank/DDBJ databases">
        <title>A chromosome-scale genome assembly of the European perch, Perca fluviatilis.</title>
        <authorList>
            <person name="Roques C."/>
            <person name="Zahm M."/>
            <person name="Cabau C."/>
            <person name="Klopp C."/>
            <person name="Bouchez O."/>
            <person name="Donnadieu C."/>
            <person name="Kuhl H."/>
            <person name="Gislard M."/>
            <person name="Guendouz S."/>
            <person name="Journot L."/>
            <person name="Haffray P."/>
            <person name="Bestin A."/>
            <person name="Morvezen R."/>
            <person name="Feron R."/>
            <person name="Wen M."/>
            <person name="Jouanno E."/>
            <person name="Herpin A."/>
            <person name="Schartl M."/>
            <person name="Postlethwait J."/>
            <person name="Schaerlinger B."/>
            <person name="Chardard D."/>
            <person name="Lecocq T."/>
            <person name="Poncet C."/>
            <person name="Jaffrelo L."/>
            <person name="Lampietro C."/>
            <person name="Guiguen Y."/>
        </authorList>
    </citation>
    <scope>NUCLEOTIDE SEQUENCE [LARGE SCALE GENOMIC DNA]</scope>
    <source>
        <tissue evidence="2">Blood</tissue>
    </source>
</reference>
<dbReference type="PANTHER" id="PTHR12444:SF4">
    <property type="entry name" value="PROTEIN EFR3 HOMOLOG B"/>
    <property type="match status" value="1"/>
</dbReference>
<dbReference type="InterPro" id="IPR051851">
    <property type="entry name" value="EFR3_Homologs"/>
</dbReference>